<dbReference type="SUPFAM" id="SSF103473">
    <property type="entry name" value="MFS general substrate transporter"/>
    <property type="match status" value="1"/>
</dbReference>
<evidence type="ECO:0000256" key="1">
    <source>
        <dbReference type="ARBA" id="ARBA00004141"/>
    </source>
</evidence>
<evidence type="ECO:0000256" key="8">
    <source>
        <dbReference type="SAM" id="Phobius"/>
    </source>
</evidence>
<gene>
    <name evidence="9" type="ORF">M878_43570</name>
</gene>
<keyword evidence="6" id="KW-0046">Antibiotic resistance</keyword>
<name>V6JFX5_STRRC</name>
<comment type="subcellular location">
    <subcellularLocation>
        <location evidence="1">Membrane</location>
        <topology evidence="1">Multi-pass membrane protein</topology>
    </subcellularLocation>
</comment>
<comment type="caution">
    <text evidence="9">The sequence shown here is derived from an EMBL/GenBank/DDBJ whole genome shotgun (WGS) entry which is preliminary data.</text>
</comment>
<evidence type="ECO:0000256" key="5">
    <source>
        <dbReference type="ARBA" id="ARBA00023136"/>
    </source>
</evidence>
<keyword evidence="3 8" id="KW-0812">Transmembrane</keyword>
<evidence type="ECO:0000313" key="9">
    <source>
        <dbReference type="EMBL" id="EST18797.1"/>
    </source>
</evidence>
<accession>V6JFX5</accession>
<dbReference type="STRING" id="1352936.M878_43570"/>
<dbReference type="PANTHER" id="PTHR42718:SF9">
    <property type="entry name" value="MAJOR FACILITATOR SUPERFAMILY MULTIDRUG TRANSPORTER MFSC"/>
    <property type="match status" value="1"/>
</dbReference>
<evidence type="ECO:0000256" key="7">
    <source>
        <dbReference type="SAM" id="MobiDB-lite"/>
    </source>
</evidence>
<dbReference type="Gene3D" id="1.20.1720.10">
    <property type="entry name" value="Multidrug resistance protein D"/>
    <property type="match status" value="1"/>
</dbReference>
<proteinExistence type="predicted"/>
<feature type="region of interest" description="Disordered" evidence="7">
    <location>
        <begin position="72"/>
        <end position="100"/>
    </location>
</feature>
<dbReference type="PATRIC" id="fig|1352936.5.peg.9028"/>
<sequence length="100" mass="10354">MLSPLAAAELSPRRKSLVLAICCISIVVVVMDISIVNVALPTMGRDLRASESSLQWTVDAYTLVLAGSSCWPVPPPTGSAGGASSRRGSRPSVSGRCRAA</sequence>
<dbReference type="EMBL" id="AWQX01000386">
    <property type="protein sequence ID" value="EST18797.1"/>
    <property type="molecule type" value="Genomic_DNA"/>
</dbReference>
<dbReference type="PANTHER" id="PTHR42718">
    <property type="entry name" value="MAJOR FACILITATOR SUPERFAMILY MULTIDRUG TRANSPORTER MFSC"/>
    <property type="match status" value="1"/>
</dbReference>
<evidence type="ECO:0008006" key="11">
    <source>
        <dbReference type="Google" id="ProtNLM"/>
    </source>
</evidence>
<keyword evidence="10" id="KW-1185">Reference proteome</keyword>
<keyword evidence="4 8" id="KW-1133">Transmembrane helix</keyword>
<dbReference type="GO" id="GO:0046677">
    <property type="term" value="P:response to antibiotic"/>
    <property type="evidence" value="ECO:0007669"/>
    <property type="project" value="UniProtKB-KW"/>
</dbReference>
<dbReference type="GO" id="GO:0016020">
    <property type="term" value="C:membrane"/>
    <property type="evidence" value="ECO:0007669"/>
    <property type="project" value="UniProtKB-SubCell"/>
</dbReference>
<dbReference type="Proteomes" id="UP000017984">
    <property type="component" value="Chromosome"/>
</dbReference>
<reference evidence="9 10" key="1">
    <citation type="journal article" date="2014" name="Genome Announc.">
        <title>Draft Genome Sequence of Streptomyces roseochromogenes subsp. oscitans DS 12.976, Producer of the Aminocoumarin Antibiotic Clorobiocin.</title>
        <authorList>
            <person name="Ruckert C."/>
            <person name="Kalinowski J."/>
            <person name="Heide L."/>
            <person name="Apel A.K."/>
        </authorList>
    </citation>
    <scope>NUCLEOTIDE SEQUENCE [LARGE SCALE GENOMIC DNA]</scope>
    <source>
        <strain evidence="9 10">DS 12.976</strain>
    </source>
</reference>
<dbReference type="HOGENOM" id="CLU_2304516_0_0_11"/>
<evidence type="ECO:0000256" key="6">
    <source>
        <dbReference type="ARBA" id="ARBA00023251"/>
    </source>
</evidence>
<evidence type="ECO:0000256" key="4">
    <source>
        <dbReference type="ARBA" id="ARBA00022989"/>
    </source>
</evidence>
<keyword evidence="5 8" id="KW-0472">Membrane</keyword>
<keyword evidence="2" id="KW-0813">Transport</keyword>
<feature type="compositionally biased region" description="Low complexity" evidence="7">
    <location>
        <begin position="82"/>
        <end position="100"/>
    </location>
</feature>
<feature type="transmembrane region" description="Helical" evidence="8">
    <location>
        <begin position="17"/>
        <end position="40"/>
    </location>
</feature>
<evidence type="ECO:0000256" key="3">
    <source>
        <dbReference type="ARBA" id="ARBA00022692"/>
    </source>
</evidence>
<dbReference type="InterPro" id="IPR036259">
    <property type="entry name" value="MFS_trans_sf"/>
</dbReference>
<protein>
    <recommendedName>
        <fullName evidence="11">Major facilitator superfamily (MFS) profile domain-containing protein</fullName>
    </recommendedName>
</protein>
<evidence type="ECO:0000313" key="10">
    <source>
        <dbReference type="Proteomes" id="UP000017984"/>
    </source>
</evidence>
<evidence type="ECO:0000256" key="2">
    <source>
        <dbReference type="ARBA" id="ARBA00022448"/>
    </source>
</evidence>
<dbReference type="AlphaFoldDB" id="V6JFX5"/>
<organism evidence="9 10">
    <name type="scientific">Streptomyces roseochromogenus subsp. oscitans DS 12.976</name>
    <dbReference type="NCBI Taxonomy" id="1352936"/>
    <lineage>
        <taxon>Bacteria</taxon>
        <taxon>Bacillati</taxon>
        <taxon>Actinomycetota</taxon>
        <taxon>Actinomycetes</taxon>
        <taxon>Kitasatosporales</taxon>
        <taxon>Streptomycetaceae</taxon>
        <taxon>Streptomyces</taxon>
    </lineage>
</organism>